<feature type="region of interest" description="Disordered" evidence="1">
    <location>
        <begin position="100"/>
        <end position="121"/>
    </location>
</feature>
<evidence type="ECO:0000256" key="1">
    <source>
        <dbReference type="SAM" id="MobiDB-lite"/>
    </source>
</evidence>
<keyword evidence="3" id="KW-1185">Reference proteome</keyword>
<evidence type="ECO:0000313" key="2">
    <source>
        <dbReference type="EMBL" id="MBK4216135.1"/>
    </source>
</evidence>
<dbReference type="EMBL" id="JAEPRQ010000002">
    <property type="protein sequence ID" value="MBK4216135.1"/>
    <property type="molecule type" value="Genomic_DNA"/>
</dbReference>
<protein>
    <submittedName>
        <fullName evidence="2">Uncharacterized protein</fullName>
    </submittedName>
</protein>
<name>A0A934VZS0_9RHOB</name>
<reference evidence="2" key="1">
    <citation type="submission" date="2021-01" db="EMBL/GenBank/DDBJ databases">
        <title>Paracoccus amoyensis sp. nov., isolated from the surface seawater along the coast of Xiamen Island, China.</title>
        <authorList>
            <person name="Lyu L."/>
        </authorList>
    </citation>
    <scope>NUCLEOTIDE SEQUENCE</scope>
    <source>
        <strain evidence="2">MJ17</strain>
    </source>
</reference>
<gene>
    <name evidence="2" type="ORF">JJJ17_09375</name>
</gene>
<sequence length="121" mass="12739">MSAITGEVTVKHAGKTYRLYLGIRGIGHLQQEFGADLAPLFKDDTDLDAGVPPEMTPLLRVVELALSRHHTDADDYLADDLLAADMSLPGKLIAAAIPSGADVDAGGSTGAKTTGKRKARR</sequence>
<comment type="caution">
    <text evidence="2">The sequence shown here is derived from an EMBL/GenBank/DDBJ whole genome shotgun (WGS) entry which is preliminary data.</text>
</comment>
<dbReference type="Proteomes" id="UP000640485">
    <property type="component" value="Unassembled WGS sequence"/>
</dbReference>
<dbReference type="AlphaFoldDB" id="A0A934VZS0"/>
<proteinExistence type="predicted"/>
<dbReference type="RefSeq" id="WP_200685710.1">
    <property type="nucleotide sequence ID" value="NZ_JAEPRQ010000002.1"/>
</dbReference>
<accession>A0A934VZS0</accession>
<evidence type="ECO:0000313" key="3">
    <source>
        <dbReference type="Proteomes" id="UP000640485"/>
    </source>
</evidence>
<organism evidence="2 3">
    <name type="scientific">Paracoccus caeni</name>
    <dbReference type="NCBI Taxonomy" id="657651"/>
    <lineage>
        <taxon>Bacteria</taxon>
        <taxon>Pseudomonadati</taxon>
        <taxon>Pseudomonadota</taxon>
        <taxon>Alphaproteobacteria</taxon>
        <taxon>Rhodobacterales</taxon>
        <taxon>Paracoccaceae</taxon>
        <taxon>Paracoccus</taxon>
    </lineage>
</organism>